<evidence type="ECO:0000259" key="11">
    <source>
        <dbReference type="Pfam" id="PF12367"/>
    </source>
</evidence>
<dbReference type="Gene3D" id="3.40.50.970">
    <property type="match status" value="1"/>
</dbReference>
<dbReference type="PANTHER" id="PTHR48084:SF4">
    <property type="entry name" value="2-OXOGLUTARATE OXIDOREDUCTASE SUBUNIT KORB"/>
    <property type="match status" value="1"/>
</dbReference>
<evidence type="ECO:0000256" key="3">
    <source>
        <dbReference type="ARBA" id="ARBA00001966"/>
    </source>
</evidence>
<dbReference type="RefSeq" id="WP_077719345.1">
    <property type="nucleotide sequence ID" value="NZ_CP019699.1"/>
</dbReference>
<dbReference type="KEGG" id="ntr:B0W44_06490"/>
<dbReference type="Pfam" id="PF02775">
    <property type="entry name" value="TPP_enzyme_C"/>
    <property type="match status" value="1"/>
</dbReference>
<dbReference type="STRING" id="1471761.B0W44_06490"/>
<dbReference type="InterPro" id="IPR029061">
    <property type="entry name" value="THDP-binding"/>
</dbReference>
<evidence type="ECO:0000256" key="9">
    <source>
        <dbReference type="ARBA" id="ARBA00023052"/>
    </source>
</evidence>
<sequence length="287" mass="31317">MATVKDFRVKEKPTWCPGCGDFAVLSALQKACANNGLEPENVALITGIGCSGKLVQHFGSYGFHTLHGRSLPSAQGVKLGNQDLTVIAAGGDGDGYGIGMGHLIHSIRRNIDLTYIVMDNHIYGLTTGQMSPTSKKGFKTKTSPQGSTEEPVRAVETAIANGISYVAQAFSGDVKHMTKIFQDAITHKGFALVNTFSPCVTFNKVNTYEWFKDNLINLDEEESYDPTDREKALHIMHEKAGMVYGTIYKNPRPVFNEEMLGASDIAAAKLDLNIPLAEKRELLATFR</sequence>
<dbReference type="NCBIfam" id="TIGR02177">
    <property type="entry name" value="PorB_KorB"/>
    <property type="match status" value="1"/>
</dbReference>
<evidence type="ECO:0000256" key="5">
    <source>
        <dbReference type="ARBA" id="ARBA00022842"/>
    </source>
</evidence>
<evidence type="ECO:0000259" key="10">
    <source>
        <dbReference type="Pfam" id="PF02775"/>
    </source>
</evidence>
<comment type="cofactor">
    <cofactor evidence="2">
        <name>thiamine diphosphate</name>
        <dbReference type="ChEBI" id="CHEBI:58937"/>
    </cofactor>
</comment>
<organism evidence="12 13">
    <name type="scientific">Novibacillus thermophilus</name>
    <dbReference type="NCBI Taxonomy" id="1471761"/>
    <lineage>
        <taxon>Bacteria</taxon>
        <taxon>Bacillati</taxon>
        <taxon>Bacillota</taxon>
        <taxon>Bacilli</taxon>
        <taxon>Bacillales</taxon>
        <taxon>Thermoactinomycetaceae</taxon>
        <taxon>Novibacillus</taxon>
    </lineage>
</organism>
<keyword evidence="4" id="KW-0479">Metal-binding</keyword>
<evidence type="ECO:0000256" key="2">
    <source>
        <dbReference type="ARBA" id="ARBA00001964"/>
    </source>
</evidence>
<dbReference type="GO" id="GO:0045333">
    <property type="term" value="P:cellular respiration"/>
    <property type="evidence" value="ECO:0007669"/>
    <property type="project" value="UniProtKB-ARBA"/>
</dbReference>
<protein>
    <submittedName>
        <fullName evidence="12">2-oxoacid ferredoxin oxidoreductase</fullName>
    </submittedName>
</protein>
<keyword evidence="13" id="KW-1185">Reference proteome</keyword>
<dbReference type="SUPFAM" id="SSF52518">
    <property type="entry name" value="Thiamin diphosphate-binding fold (THDP-binding)"/>
    <property type="match status" value="1"/>
</dbReference>
<comment type="cofactor">
    <cofactor evidence="1">
        <name>Mg(2+)</name>
        <dbReference type="ChEBI" id="CHEBI:18420"/>
    </cofactor>
</comment>
<evidence type="ECO:0000313" key="13">
    <source>
        <dbReference type="Proteomes" id="UP000188603"/>
    </source>
</evidence>
<keyword evidence="5" id="KW-0460">Magnesium</keyword>
<keyword evidence="6" id="KW-0560">Oxidoreductase</keyword>
<feature type="domain" description="Thiamine pyrophosphate enzyme TPP-binding" evidence="10">
    <location>
        <begin position="56"/>
        <end position="194"/>
    </location>
</feature>
<name>A0A1U9K607_9BACL</name>
<dbReference type="EMBL" id="CP019699">
    <property type="protein sequence ID" value="AQS55485.1"/>
    <property type="molecule type" value="Genomic_DNA"/>
</dbReference>
<dbReference type="CDD" id="cd03375">
    <property type="entry name" value="TPP_OGFOR"/>
    <property type="match status" value="1"/>
</dbReference>
<keyword evidence="7" id="KW-0408">Iron</keyword>
<dbReference type="InterPro" id="IPR011896">
    <property type="entry name" value="OFOB"/>
</dbReference>
<gene>
    <name evidence="12" type="ORF">B0W44_06490</name>
</gene>
<dbReference type="Proteomes" id="UP000188603">
    <property type="component" value="Chromosome"/>
</dbReference>
<dbReference type="GO" id="GO:0046872">
    <property type="term" value="F:metal ion binding"/>
    <property type="evidence" value="ECO:0007669"/>
    <property type="project" value="UniProtKB-KW"/>
</dbReference>
<evidence type="ECO:0000313" key="12">
    <source>
        <dbReference type="EMBL" id="AQS55485.1"/>
    </source>
</evidence>
<dbReference type="OrthoDB" id="9775140at2"/>
<keyword evidence="9" id="KW-0786">Thiamine pyrophosphate</keyword>
<evidence type="ECO:0000256" key="7">
    <source>
        <dbReference type="ARBA" id="ARBA00023004"/>
    </source>
</evidence>
<reference evidence="12 13" key="1">
    <citation type="journal article" date="2015" name="Int. J. Syst. Evol. Microbiol.">
        <title>Novibacillus thermophilus gen. nov., sp. nov., a Gram-staining-negative and moderately thermophilic member of the family Thermoactinomycetaceae.</title>
        <authorList>
            <person name="Yang G."/>
            <person name="Chen J."/>
            <person name="Zhou S."/>
        </authorList>
    </citation>
    <scope>NUCLEOTIDE SEQUENCE [LARGE SCALE GENOMIC DNA]</scope>
    <source>
        <strain evidence="12 13">SG-1</strain>
    </source>
</reference>
<evidence type="ECO:0000256" key="8">
    <source>
        <dbReference type="ARBA" id="ARBA00023014"/>
    </source>
</evidence>
<dbReference type="InterPro" id="IPR051457">
    <property type="entry name" value="2-oxoacid:Fd_oxidoreductase"/>
</dbReference>
<dbReference type="InterPro" id="IPR032686">
    <property type="entry name" value="PFO_beta_C"/>
</dbReference>
<feature type="domain" description="Pyruvate ferredoxin oxidoreductase beta subunit C-terminal" evidence="11">
    <location>
        <begin position="199"/>
        <end position="259"/>
    </location>
</feature>
<dbReference type="PANTHER" id="PTHR48084">
    <property type="entry name" value="2-OXOGLUTARATE OXIDOREDUCTASE SUBUNIT KORB-RELATED"/>
    <property type="match status" value="1"/>
</dbReference>
<dbReference type="GO" id="GO:0016625">
    <property type="term" value="F:oxidoreductase activity, acting on the aldehyde or oxo group of donors, iron-sulfur protein as acceptor"/>
    <property type="evidence" value="ECO:0007669"/>
    <property type="project" value="UniProtKB-ARBA"/>
</dbReference>
<dbReference type="GO" id="GO:0051536">
    <property type="term" value="F:iron-sulfur cluster binding"/>
    <property type="evidence" value="ECO:0007669"/>
    <property type="project" value="UniProtKB-KW"/>
</dbReference>
<dbReference type="AlphaFoldDB" id="A0A1U9K607"/>
<dbReference type="Pfam" id="PF12367">
    <property type="entry name" value="PFO_beta_C"/>
    <property type="match status" value="1"/>
</dbReference>
<evidence type="ECO:0000256" key="4">
    <source>
        <dbReference type="ARBA" id="ARBA00022723"/>
    </source>
</evidence>
<dbReference type="GO" id="GO:0030976">
    <property type="term" value="F:thiamine pyrophosphate binding"/>
    <property type="evidence" value="ECO:0007669"/>
    <property type="project" value="InterPro"/>
</dbReference>
<comment type="cofactor">
    <cofactor evidence="3">
        <name>[4Fe-4S] cluster</name>
        <dbReference type="ChEBI" id="CHEBI:49883"/>
    </cofactor>
</comment>
<evidence type="ECO:0000256" key="6">
    <source>
        <dbReference type="ARBA" id="ARBA00023002"/>
    </source>
</evidence>
<accession>A0A1U9K607</accession>
<evidence type="ECO:0000256" key="1">
    <source>
        <dbReference type="ARBA" id="ARBA00001946"/>
    </source>
</evidence>
<keyword evidence="8" id="KW-0411">Iron-sulfur</keyword>
<dbReference type="InterPro" id="IPR011766">
    <property type="entry name" value="TPP_enzyme_TPP-bd"/>
</dbReference>
<proteinExistence type="predicted"/>